<organism evidence="3 4">
    <name type="scientific">Gossypium barbadense</name>
    <name type="common">Sea Island cotton</name>
    <name type="synonym">Hibiscus barbadensis</name>
    <dbReference type="NCBI Taxonomy" id="3634"/>
    <lineage>
        <taxon>Eukaryota</taxon>
        <taxon>Viridiplantae</taxon>
        <taxon>Streptophyta</taxon>
        <taxon>Embryophyta</taxon>
        <taxon>Tracheophyta</taxon>
        <taxon>Spermatophyta</taxon>
        <taxon>Magnoliopsida</taxon>
        <taxon>eudicotyledons</taxon>
        <taxon>Gunneridae</taxon>
        <taxon>Pentapetalae</taxon>
        <taxon>rosids</taxon>
        <taxon>malvids</taxon>
        <taxon>Malvales</taxon>
        <taxon>Malvaceae</taxon>
        <taxon>Malvoideae</taxon>
        <taxon>Gossypium</taxon>
    </lineage>
</organism>
<protein>
    <submittedName>
        <fullName evidence="3">Uncharacterized protein</fullName>
    </submittedName>
</protein>
<feature type="region of interest" description="Disordered" evidence="2">
    <location>
        <begin position="216"/>
        <end position="247"/>
    </location>
</feature>
<reference evidence="3 4" key="1">
    <citation type="submission" date="2015-01" db="EMBL/GenBank/DDBJ databases">
        <title>Genome of allotetraploid Gossypium barbadense reveals genomic plasticity and fiber elongation in cotton evolution.</title>
        <authorList>
            <person name="Chen X."/>
            <person name="Liu X."/>
            <person name="Zhao B."/>
            <person name="Zheng H."/>
            <person name="Hu Y."/>
            <person name="Lu G."/>
            <person name="Yang C."/>
            <person name="Chen J."/>
            <person name="Shan C."/>
            <person name="Zhang L."/>
            <person name="Zhou Y."/>
            <person name="Wang L."/>
            <person name="Guo W."/>
            <person name="Bai Y."/>
            <person name="Ruan J."/>
            <person name="Shangguan X."/>
            <person name="Mao Y."/>
            <person name="Jiang J."/>
            <person name="Zhu Y."/>
            <person name="Lei J."/>
            <person name="Kang H."/>
            <person name="Chen S."/>
            <person name="He X."/>
            <person name="Wang R."/>
            <person name="Wang Y."/>
            <person name="Chen J."/>
            <person name="Wang L."/>
            <person name="Yu S."/>
            <person name="Wang B."/>
            <person name="Wei J."/>
            <person name="Song S."/>
            <person name="Lu X."/>
            <person name="Gao Z."/>
            <person name="Gu W."/>
            <person name="Deng X."/>
            <person name="Ma D."/>
            <person name="Wang S."/>
            <person name="Liang W."/>
            <person name="Fang L."/>
            <person name="Cai C."/>
            <person name="Zhu X."/>
            <person name="Zhou B."/>
            <person name="Zhang Y."/>
            <person name="Chen Z."/>
            <person name="Xu S."/>
            <person name="Zhu R."/>
            <person name="Wang S."/>
            <person name="Zhang T."/>
            <person name="Zhao G."/>
        </authorList>
    </citation>
    <scope>NUCLEOTIDE SEQUENCE [LARGE SCALE GENOMIC DNA]</scope>
    <source>
        <strain evidence="4">cv. Xinhai21</strain>
        <tissue evidence="3">Leaf</tissue>
    </source>
</reference>
<dbReference type="Proteomes" id="UP000239757">
    <property type="component" value="Unassembled WGS sequence"/>
</dbReference>
<evidence type="ECO:0000256" key="2">
    <source>
        <dbReference type="SAM" id="MobiDB-lite"/>
    </source>
</evidence>
<evidence type="ECO:0000313" key="4">
    <source>
        <dbReference type="Proteomes" id="UP000239757"/>
    </source>
</evidence>
<sequence>MLSKFISVLETHFQNTETALRNQQASIQGLETQIGQLSKLISKRPQGSLPSNTEPNPREHLNVISAQNKDGLVVPEPEIQQNNAMNKGREEVNNNDPKQEPPQTRTTQAVHYYQVGDIVLLDFVDPRIVTTTPNEETPLTVLSIFPFDTVEVSHPKFDTFKVWGYNTRAWEKRTKLDTVVRHSRVNQHARGTRHVSNFRRTKIGKTRNARVEIGAHGRVPWPPSMSSSREKKTVVPSSKKRKEASSSAGPTVEICHLFLQFPRGPQEELFQILRVQPLAVGRCIDWATIEQLTYLELTMELCSTFHLQTIMTRYDDPDTIQFHLGGLIRQLSVLEFGAVLGLYREEFREENELYALSRDIHFSPSKCWHTLSPSTASYNPSHSKALVFPPSLRYLHAILAHTITGRRESTGVVNTHDVYFLWCMSQGHTERHRKGVISIGSYVTWLARHFGLLNTAAQESSLTLIGQMSPQGISSMHSMKMIERRQGTYPPQYCLAQSTKEEAYEDIPNDVPPPHEDPPTQSPPLSRPVHTATSYAGISERLTRFEQQCFQ</sequence>
<proteinExistence type="predicted"/>
<keyword evidence="1" id="KW-0175">Coiled coil</keyword>
<dbReference type="AlphaFoldDB" id="A0A2P5YNL2"/>
<dbReference type="OrthoDB" id="1685790at2759"/>
<evidence type="ECO:0000256" key="1">
    <source>
        <dbReference type="SAM" id="Coils"/>
    </source>
</evidence>
<gene>
    <name evidence="3" type="ORF">GOBAR_AA03393</name>
</gene>
<feature type="region of interest" description="Disordered" evidence="2">
    <location>
        <begin position="78"/>
        <end position="104"/>
    </location>
</feature>
<feature type="region of interest" description="Disordered" evidence="2">
    <location>
        <begin position="502"/>
        <end position="532"/>
    </location>
</feature>
<evidence type="ECO:0000313" key="3">
    <source>
        <dbReference type="EMBL" id="PPS17180.1"/>
    </source>
</evidence>
<feature type="coiled-coil region" evidence="1">
    <location>
        <begin position="13"/>
        <end position="40"/>
    </location>
</feature>
<accession>A0A2P5YNL2</accession>
<name>A0A2P5YNL2_GOSBA</name>
<dbReference type="EMBL" id="KZ662952">
    <property type="protein sequence ID" value="PPS17180.1"/>
    <property type="molecule type" value="Genomic_DNA"/>
</dbReference>